<keyword evidence="4" id="KW-0238">DNA-binding</keyword>
<dbReference type="GO" id="GO:0003677">
    <property type="term" value="F:DNA binding"/>
    <property type="evidence" value="ECO:0007669"/>
    <property type="project" value="UniProtKB-KW"/>
</dbReference>
<dbReference type="Gene3D" id="1.10.10.10">
    <property type="entry name" value="Winged helix-like DNA-binding domain superfamily/Winged helix DNA-binding domain"/>
    <property type="match status" value="1"/>
</dbReference>
<evidence type="ECO:0000256" key="3">
    <source>
        <dbReference type="ARBA" id="ARBA00023082"/>
    </source>
</evidence>
<evidence type="ECO:0000256" key="1">
    <source>
        <dbReference type="ARBA" id="ARBA00010641"/>
    </source>
</evidence>
<dbReference type="CDD" id="cd06171">
    <property type="entry name" value="Sigma70_r4"/>
    <property type="match status" value="1"/>
</dbReference>
<feature type="domain" description="RNA polymerase sigma-70 region 2" evidence="6">
    <location>
        <begin position="12"/>
        <end position="77"/>
    </location>
</feature>
<dbReference type="EMBL" id="LCSD01000046">
    <property type="protein sequence ID" value="KKW45443.1"/>
    <property type="molecule type" value="Genomic_DNA"/>
</dbReference>
<dbReference type="PANTHER" id="PTHR43133:SF8">
    <property type="entry name" value="RNA POLYMERASE SIGMA FACTOR HI_1459-RELATED"/>
    <property type="match status" value="1"/>
</dbReference>
<dbReference type="PANTHER" id="PTHR43133">
    <property type="entry name" value="RNA POLYMERASE ECF-TYPE SIGMA FACTO"/>
    <property type="match status" value="1"/>
</dbReference>
<sequence>MKDREQIFRDAFERHADELFRHASLRLSDRDRALELTQECFLKAWQYALRGEEVREMRPFLFKTLRNLIIDEYRKAKSFSLDSMLEDDDGGVLEANLPRDDTNTLEKACDRFDGARAVSAIRRLPEPYREVLALRYVDDLPIREIAGLVEESENVVSVRLHRGLKKLRAMLESEQEQRA</sequence>
<dbReference type="Pfam" id="PF08281">
    <property type="entry name" value="Sigma70_r4_2"/>
    <property type="match status" value="1"/>
</dbReference>
<dbReference type="InterPro" id="IPR013325">
    <property type="entry name" value="RNA_pol_sigma_r2"/>
</dbReference>
<evidence type="ECO:0000256" key="2">
    <source>
        <dbReference type="ARBA" id="ARBA00023015"/>
    </source>
</evidence>
<protein>
    <submittedName>
        <fullName evidence="8">RNA polymerase sigma factor</fullName>
    </submittedName>
</protein>
<dbReference type="GO" id="GO:0006352">
    <property type="term" value="P:DNA-templated transcription initiation"/>
    <property type="evidence" value="ECO:0007669"/>
    <property type="project" value="InterPro"/>
</dbReference>
<keyword evidence="5" id="KW-0804">Transcription</keyword>
<evidence type="ECO:0000313" key="8">
    <source>
        <dbReference type="EMBL" id="KKW45443.1"/>
    </source>
</evidence>
<dbReference type="Pfam" id="PF04542">
    <property type="entry name" value="Sigma70_r2"/>
    <property type="match status" value="1"/>
</dbReference>
<accession>A0A0G1YPU4</accession>
<evidence type="ECO:0000256" key="4">
    <source>
        <dbReference type="ARBA" id="ARBA00023125"/>
    </source>
</evidence>
<dbReference type="SUPFAM" id="SSF88659">
    <property type="entry name" value="Sigma3 and sigma4 domains of RNA polymerase sigma factors"/>
    <property type="match status" value="1"/>
</dbReference>
<evidence type="ECO:0000313" key="9">
    <source>
        <dbReference type="Proteomes" id="UP000034789"/>
    </source>
</evidence>
<evidence type="ECO:0000259" key="7">
    <source>
        <dbReference type="Pfam" id="PF08281"/>
    </source>
</evidence>
<dbReference type="NCBIfam" id="TIGR02937">
    <property type="entry name" value="sigma70-ECF"/>
    <property type="match status" value="1"/>
</dbReference>
<evidence type="ECO:0000256" key="5">
    <source>
        <dbReference type="ARBA" id="ARBA00023163"/>
    </source>
</evidence>
<keyword evidence="3" id="KW-0731">Sigma factor</keyword>
<organism evidence="8 9">
    <name type="scientific">Candidatus Kaiserbacteria bacterium GW2011_GWA2_58_9</name>
    <dbReference type="NCBI Taxonomy" id="1618672"/>
    <lineage>
        <taxon>Bacteria</taxon>
        <taxon>Candidatus Kaiseribacteriota</taxon>
    </lineage>
</organism>
<feature type="domain" description="RNA polymerase sigma factor 70 region 4 type 2" evidence="7">
    <location>
        <begin position="119"/>
        <end position="167"/>
    </location>
</feature>
<dbReference type="InterPro" id="IPR007627">
    <property type="entry name" value="RNA_pol_sigma70_r2"/>
</dbReference>
<dbReference type="Proteomes" id="UP000034789">
    <property type="component" value="Unassembled WGS sequence"/>
</dbReference>
<name>A0A0G1YPU4_9BACT</name>
<dbReference type="InterPro" id="IPR013249">
    <property type="entry name" value="RNA_pol_sigma70_r4_t2"/>
</dbReference>
<evidence type="ECO:0000259" key="6">
    <source>
        <dbReference type="Pfam" id="PF04542"/>
    </source>
</evidence>
<dbReference type="InterPro" id="IPR014284">
    <property type="entry name" value="RNA_pol_sigma-70_dom"/>
</dbReference>
<dbReference type="InterPro" id="IPR039425">
    <property type="entry name" value="RNA_pol_sigma-70-like"/>
</dbReference>
<dbReference type="SUPFAM" id="SSF88946">
    <property type="entry name" value="Sigma2 domain of RNA polymerase sigma factors"/>
    <property type="match status" value="1"/>
</dbReference>
<comment type="similarity">
    <text evidence="1">Belongs to the sigma-70 factor family. ECF subfamily.</text>
</comment>
<dbReference type="Gene3D" id="1.10.1740.10">
    <property type="match status" value="1"/>
</dbReference>
<dbReference type="AlphaFoldDB" id="A0A0G1YPU4"/>
<proteinExistence type="inferred from homology"/>
<comment type="caution">
    <text evidence="8">The sequence shown here is derived from an EMBL/GenBank/DDBJ whole genome shotgun (WGS) entry which is preliminary data.</text>
</comment>
<keyword evidence="2" id="KW-0805">Transcription regulation</keyword>
<dbReference type="InterPro" id="IPR013324">
    <property type="entry name" value="RNA_pol_sigma_r3/r4-like"/>
</dbReference>
<dbReference type="InterPro" id="IPR036388">
    <property type="entry name" value="WH-like_DNA-bd_sf"/>
</dbReference>
<gene>
    <name evidence="8" type="ORF">UY98_C0046G0007</name>
</gene>
<dbReference type="GO" id="GO:0016987">
    <property type="term" value="F:sigma factor activity"/>
    <property type="evidence" value="ECO:0007669"/>
    <property type="project" value="UniProtKB-KW"/>
</dbReference>
<reference evidence="8 9" key="1">
    <citation type="journal article" date="2015" name="Nature">
        <title>rRNA introns, odd ribosomes, and small enigmatic genomes across a large radiation of phyla.</title>
        <authorList>
            <person name="Brown C.T."/>
            <person name="Hug L.A."/>
            <person name="Thomas B.C."/>
            <person name="Sharon I."/>
            <person name="Castelle C.J."/>
            <person name="Singh A."/>
            <person name="Wilkins M.J."/>
            <person name="Williams K.H."/>
            <person name="Banfield J.F."/>
        </authorList>
    </citation>
    <scope>NUCLEOTIDE SEQUENCE [LARGE SCALE GENOMIC DNA]</scope>
</reference>